<keyword evidence="6 7" id="KW-0961">Cell wall biogenesis/degradation</keyword>
<evidence type="ECO:0000313" key="8">
    <source>
        <dbReference type="EMBL" id="HIR01919.1"/>
    </source>
</evidence>
<sequence length="382" mass="41028">MTERFAMRRRLSYSERPTHAARAAHARGERQFKTYDTSAIRPKRSKAPAIVCGIIVLVFIAAVIVGVVSLMRGCSSEPTNELLPAGQEATVTVESGAGLSTVAQQLYDAGIISSTKDFLSQASGLETSLAAGSYSFTGGMALEDVVGVLQAGPVTASFTVTEGMTAAQAAEAVASAYEGSITAEDFMAAVHNASAYVADYPFVEGAYDNSLEGFLFPKTYDIVEGATPDTVVRQMLDQYRTETASLDYSYVESRGMTPYQALILASVVEKEAAEDNRATVASVFYNRLAISMPLQSDATVAYLISDDPTPEDLEIESPYNTYLNSGLPAGPICSPGLSCLQAVCAPEQTDYLYFYFATDESGQLQYYFSQDYDQHQNAIATS</sequence>
<proteinExistence type="inferred from homology"/>
<dbReference type="EC" id="4.2.2.29" evidence="7"/>
<reference evidence="8" key="1">
    <citation type="submission" date="2020-10" db="EMBL/GenBank/DDBJ databases">
        <authorList>
            <person name="Gilroy R."/>
        </authorList>
    </citation>
    <scope>NUCLEOTIDE SEQUENCE</scope>
    <source>
        <strain evidence="8">ChiGjej1B1-2707</strain>
    </source>
</reference>
<dbReference type="HAMAP" id="MF_02065">
    <property type="entry name" value="MltG"/>
    <property type="match status" value="1"/>
</dbReference>
<feature type="transmembrane region" description="Helical" evidence="7">
    <location>
        <begin position="49"/>
        <end position="71"/>
    </location>
</feature>
<dbReference type="AlphaFoldDB" id="A0A9D1A180"/>
<dbReference type="Gene3D" id="3.30.1490.480">
    <property type="entry name" value="Endolytic murein transglycosylase"/>
    <property type="match status" value="1"/>
</dbReference>
<dbReference type="GO" id="GO:0071555">
    <property type="term" value="P:cell wall organization"/>
    <property type="evidence" value="ECO:0007669"/>
    <property type="project" value="UniProtKB-KW"/>
</dbReference>
<keyword evidence="1 7" id="KW-1003">Cell membrane</keyword>
<evidence type="ECO:0000256" key="1">
    <source>
        <dbReference type="ARBA" id="ARBA00022475"/>
    </source>
</evidence>
<evidence type="ECO:0000313" key="9">
    <source>
        <dbReference type="Proteomes" id="UP000824261"/>
    </source>
</evidence>
<dbReference type="PANTHER" id="PTHR30518:SF2">
    <property type="entry name" value="ENDOLYTIC MUREIN TRANSGLYCOSYLASE"/>
    <property type="match status" value="1"/>
</dbReference>
<evidence type="ECO:0000256" key="2">
    <source>
        <dbReference type="ARBA" id="ARBA00022692"/>
    </source>
</evidence>
<keyword evidence="3 7" id="KW-1133">Transmembrane helix</keyword>
<keyword evidence="5 7" id="KW-0456">Lyase</keyword>
<keyword evidence="4 7" id="KW-0472">Membrane</keyword>
<dbReference type="GO" id="GO:0005886">
    <property type="term" value="C:plasma membrane"/>
    <property type="evidence" value="ECO:0007669"/>
    <property type="project" value="UniProtKB-SubCell"/>
</dbReference>
<dbReference type="GO" id="GO:0008932">
    <property type="term" value="F:lytic endotransglycosylase activity"/>
    <property type="evidence" value="ECO:0007669"/>
    <property type="project" value="UniProtKB-UniRule"/>
</dbReference>
<comment type="catalytic activity">
    <reaction evidence="7">
        <text>a peptidoglycan chain = a peptidoglycan chain with N-acetyl-1,6-anhydromuramyl-[peptide] at the reducing end + a peptidoglycan chain with N-acetylglucosamine at the non-reducing end.</text>
        <dbReference type="EC" id="4.2.2.29"/>
    </reaction>
</comment>
<protein>
    <recommendedName>
        <fullName evidence="7">Endolytic murein transglycosylase</fullName>
        <ecNumber evidence="7">4.2.2.29</ecNumber>
    </recommendedName>
    <alternativeName>
        <fullName evidence="7">Peptidoglycan lytic transglycosylase</fullName>
    </alternativeName>
    <alternativeName>
        <fullName evidence="7">Peptidoglycan polymerization terminase</fullName>
    </alternativeName>
</protein>
<dbReference type="GO" id="GO:0009252">
    <property type="term" value="P:peptidoglycan biosynthetic process"/>
    <property type="evidence" value="ECO:0007669"/>
    <property type="project" value="UniProtKB-UniRule"/>
</dbReference>
<reference evidence="8" key="2">
    <citation type="journal article" date="2021" name="PeerJ">
        <title>Extensive microbial diversity within the chicken gut microbiome revealed by metagenomics and culture.</title>
        <authorList>
            <person name="Gilroy R."/>
            <person name="Ravi A."/>
            <person name="Getino M."/>
            <person name="Pursley I."/>
            <person name="Horton D.L."/>
            <person name="Alikhan N.F."/>
            <person name="Baker D."/>
            <person name="Gharbi K."/>
            <person name="Hall N."/>
            <person name="Watson M."/>
            <person name="Adriaenssens E.M."/>
            <person name="Foster-Nyarko E."/>
            <person name="Jarju S."/>
            <person name="Secka A."/>
            <person name="Antonio M."/>
            <person name="Oren A."/>
            <person name="Chaudhuri R.R."/>
            <person name="La Ragione R."/>
            <person name="Hildebrand F."/>
            <person name="Pallen M.J."/>
        </authorList>
    </citation>
    <scope>NUCLEOTIDE SEQUENCE</scope>
    <source>
        <strain evidence="8">ChiGjej1B1-2707</strain>
    </source>
</reference>
<dbReference type="CDD" id="cd08010">
    <property type="entry name" value="MltG_like"/>
    <property type="match status" value="1"/>
</dbReference>
<feature type="site" description="Important for catalytic activity" evidence="7">
    <location>
        <position position="271"/>
    </location>
</feature>
<dbReference type="PANTHER" id="PTHR30518">
    <property type="entry name" value="ENDOLYTIC MUREIN TRANSGLYCOSYLASE"/>
    <property type="match status" value="1"/>
</dbReference>
<evidence type="ECO:0000256" key="4">
    <source>
        <dbReference type="ARBA" id="ARBA00023136"/>
    </source>
</evidence>
<keyword evidence="2 7" id="KW-0812">Transmembrane</keyword>
<dbReference type="NCBIfam" id="TIGR00247">
    <property type="entry name" value="endolytic transglycosylase MltG"/>
    <property type="match status" value="1"/>
</dbReference>
<comment type="subcellular location">
    <subcellularLocation>
        <location evidence="7">Cell membrane</location>
        <topology evidence="7">Single-pass membrane protein</topology>
    </subcellularLocation>
</comment>
<dbReference type="EMBL" id="DVGB01000083">
    <property type="protein sequence ID" value="HIR01919.1"/>
    <property type="molecule type" value="Genomic_DNA"/>
</dbReference>
<gene>
    <name evidence="7 8" type="primary">mltG</name>
    <name evidence="8" type="ORF">IAA69_06635</name>
</gene>
<dbReference type="Proteomes" id="UP000824261">
    <property type="component" value="Unassembled WGS sequence"/>
</dbReference>
<name>A0A9D1A180_9ACTN</name>
<accession>A0A9D1A180</accession>
<dbReference type="InterPro" id="IPR003770">
    <property type="entry name" value="MLTG-like"/>
</dbReference>
<evidence type="ECO:0000256" key="3">
    <source>
        <dbReference type="ARBA" id="ARBA00022989"/>
    </source>
</evidence>
<comment type="similarity">
    <text evidence="7">Belongs to the transglycosylase MltG family.</text>
</comment>
<comment type="function">
    <text evidence="7">Functions as a peptidoglycan terminase that cleaves nascent peptidoglycan strands endolytically to terminate their elongation.</text>
</comment>
<dbReference type="Pfam" id="PF02618">
    <property type="entry name" value="YceG"/>
    <property type="match status" value="1"/>
</dbReference>
<comment type="caution">
    <text evidence="8">The sequence shown here is derived from an EMBL/GenBank/DDBJ whole genome shotgun (WGS) entry which is preliminary data.</text>
</comment>
<evidence type="ECO:0000256" key="5">
    <source>
        <dbReference type="ARBA" id="ARBA00023239"/>
    </source>
</evidence>
<evidence type="ECO:0000256" key="7">
    <source>
        <dbReference type="HAMAP-Rule" id="MF_02065"/>
    </source>
</evidence>
<organism evidence="8 9">
    <name type="scientific">Candidatus Aveggerthella stercoripullorum</name>
    <dbReference type="NCBI Taxonomy" id="2840688"/>
    <lineage>
        <taxon>Bacteria</taxon>
        <taxon>Bacillati</taxon>
        <taxon>Actinomycetota</taxon>
        <taxon>Coriobacteriia</taxon>
        <taxon>Eggerthellales</taxon>
        <taxon>Eggerthellaceae</taxon>
        <taxon>Eggerthellaceae incertae sedis</taxon>
        <taxon>Candidatus Aveggerthella</taxon>
    </lineage>
</organism>
<evidence type="ECO:0000256" key="6">
    <source>
        <dbReference type="ARBA" id="ARBA00023316"/>
    </source>
</evidence>